<dbReference type="SUPFAM" id="SSF55729">
    <property type="entry name" value="Acyl-CoA N-acyltransferases (Nat)"/>
    <property type="match status" value="1"/>
</dbReference>
<dbReference type="Pfam" id="PF00583">
    <property type="entry name" value="Acetyltransf_1"/>
    <property type="match status" value="1"/>
</dbReference>
<evidence type="ECO:0000259" key="3">
    <source>
        <dbReference type="PROSITE" id="PS51186"/>
    </source>
</evidence>
<dbReference type="InterPro" id="IPR016181">
    <property type="entry name" value="Acyl_CoA_acyltransferase"/>
</dbReference>
<evidence type="ECO:0000256" key="1">
    <source>
        <dbReference type="ARBA" id="ARBA00022679"/>
    </source>
</evidence>
<feature type="domain" description="N-acetyltransferase" evidence="3">
    <location>
        <begin position="5"/>
        <end position="153"/>
    </location>
</feature>
<dbReference type="Gene3D" id="3.40.630.30">
    <property type="match status" value="1"/>
</dbReference>
<name>A0A102M427_9BURK</name>
<keyword evidence="1 4" id="KW-0808">Transferase</keyword>
<reference evidence="4 5" key="1">
    <citation type="submission" date="2015-11" db="EMBL/GenBank/DDBJ databases">
        <title>Expanding the genomic diversity of Burkholderia species for the development of highly accurate diagnostics.</title>
        <authorList>
            <person name="Sahl J."/>
            <person name="Keim P."/>
            <person name="Wagner D."/>
        </authorList>
    </citation>
    <scope>NUCLEOTIDE SEQUENCE [LARGE SCALE GENOMIC DNA]</scope>
    <source>
        <strain evidence="4 5">RF32-BP4</strain>
    </source>
</reference>
<proteinExistence type="predicted"/>
<dbReference type="InterPro" id="IPR050832">
    <property type="entry name" value="Bact_Acetyltransf"/>
</dbReference>
<evidence type="ECO:0000313" key="4">
    <source>
        <dbReference type="EMBL" id="KUZ81772.1"/>
    </source>
</evidence>
<dbReference type="PANTHER" id="PTHR43877">
    <property type="entry name" value="AMINOALKYLPHOSPHONATE N-ACETYLTRANSFERASE-RELATED-RELATED"/>
    <property type="match status" value="1"/>
</dbReference>
<dbReference type="Proteomes" id="UP000065521">
    <property type="component" value="Unassembled WGS sequence"/>
</dbReference>
<evidence type="ECO:0000313" key="5">
    <source>
        <dbReference type="Proteomes" id="UP000065521"/>
    </source>
</evidence>
<sequence length="154" mass="17099">MPPKGALFTIAEILAEQTYPLRAAVLLVGDEHACALPGDHDPTTVHFAVRDESNIVAVASICEERLKDDPAPRAWRLRGMAVTPPMRGLGFGQLLVRLSIRRARQAGAELVWCTARESARDFYLALGFVTDSSPFSMPTRPDLKFYLMKYPVTR</sequence>
<accession>A0A102M427</accession>
<dbReference type="CDD" id="cd04301">
    <property type="entry name" value="NAT_SF"/>
    <property type="match status" value="1"/>
</dbReference>
<dbReference type="EMBL" id="LOTN01000071">
    <property type="protein sequence ID" value="KUZ81772.1"/>
    <property type="molecule type" value="Genomic_DNA"/>
</dbReference>
<evidence type="ECO:0000256" key="2">
    <source>
        <dbReference type="ARBA" id="ARBA00023315"/>
    </source>
</evidence>
<dbReference type="PROSITE" id="PS51186">
    <property type="entry name" value="GNAT"/>
    <property type="match status" value="1"/>
</dbReference>
<keyword evidence="2" id="KW-0012">Acyltransferase</keyword>
<comment type="caution">
    <text evidence="4">The sequence shown here is derived from an EMBL/GenBank/DDBJ whole genome shotgun (WGS) entry which is preliminary data.</text>
</comment>
<gene>
    <name evidence="4" type="ORF">WI38_30510</name>
</gene>
<dbReference type="InterPro" id="IPR000182">
    <property type="entry name" value="GNAT_dom"/>
</dbReference>
<dbReference type="GO" id="GO:0016747">
    <property type="term" value="F:acyltransferase activity, transferring groups other than amino-acyl groups"/>
    <property type="evidence" value="ECO:0007669"/>
    <property type="project" value="InterPro"/>
</dbReference>
<organism evidence="4 5">
    <name type="scientific">Burkholderia ubonensis</name>
    <dbReference type="NCBI Taxonomy" id="101571"/>
    <lineage>
        <taxon>Bacteria</taxon>
        <taxon>Pseudomonadati</taxon>
        <taxon>Pseudomonadota</taxon>
        <taxon>Betaproteobacteria</taxon>
        <taxon>Burkholderiales</taxon>
        <taxon>Burkholderiaceae</taxon>
        <taxon>Burkholderia</taxon>
        <taxon>Burkholderia cepacia complex</taxon>
    </lineage>
</organism>
<protein>
    <submittedName>
        <fullName evidence="4">GCN5 family acetyltransferase</fullName>
    </submittedName>
</protein>
<dbReference type="AlphaFoldDB" id="A0A102M427"/>